<keyword evidence="2" id="KW-1185">Reference proteome</keyword>
<proteinExistence type="predicted"/>
<sequence length="82" mass="9524">MKMRTCPFLNNPRSGQLPQFARYPPRVSRDVEVVLRMGKPFEKSSGRAEVPITLPIKQPNARNWNEVLDGHLVWCMWRSKAC</sequence>
<protein>
    <submittedName>
        <fullName evidence="1">Uncharacterized protein</fullName>
    </submittedName>
</protein>
<reference evidence="1" key="1">
    <citation type="submission" date="2021-06" db="EMBL/GenBank/DDBJ databases">
        <title>Parelaphostrongylus tenuis whole genome reference sequence.</title>
        <authorList>
            <person name="Garwood T.J."/>
            <person name="Larsen P.A."/>
            <person name="Fountain-Jones N.M."/>
            <person name="Garbe J.R."/>
            <person name="Macchietto M.G."/>
            <person name="Kania S.A."/>
            <person name="Gerhold R.W."/>
            <person name="Richards J.E."/>
            <person name="Wolf T.M."/>
        </authorList>
    </citation>
    <scope>NUCLEOTIDE SEQUENCE</scope>
    <source>
        <strain evidence="1">MNPRO001-30</strain>
        <tissue evidence="1">Meninges</tissue>
    </source>
</reference>
<gene>
    <name evidence="1" type="ORF">KIN20_033101</name>
</gene>
<dbReference type="AlphaFoldDB" id="A0AAD5WIZ1"/>
<evidence type="ECO:0000313" key="2">
    <source>
        <dbReference type="Proteomes" id="UP001196413"/>
    </source>
</evidence>
<comment type="caution">
    <text evidence="1">The sequence shown here is derived from an EMBL/GenBank/DDBJ whole genome shotgun (WGS) entry which is preliminary data.</text>
</comment>
<dbReference type="Proteomes" id="UP001196413">
    <property type="component" value="Unassembled WGS sequence"/>
</dbReference>
<organism evidence="1 2">
    <name type="scientific">Parelaphostrongylus tenuis</name>
    <name type="common">Meningeal worm</name>
    <dbReference type="NCBI Taxonomy" id="148309"/>
    <lineage>
        <taxon>Eukaryota</taxon>
        <taxon>Metazoa</taxon>
        <taxon>Ecdysozoa</taxon>
        <taxon>Nematoda</taxon>
        <taxon>Chromadorea</taxon>
        <taxon>Rhabditida</taxon>
        <taxon>Rhabditina</taxon>
        <taxon>Rhabditomorpha</taxon>
        <taxon>Strongyloidea</taxon>
        <taxon>Metastrongylidae</taxon>
        <taxon>Parelaphostrongylus</taxon>
    </lineage>
</organism>
<name>A0AAD5WIZ1_PARTN</name>
<evidence type="ECO:0000313" key="1">
    <source>
        <dbReference type="EMBL" id="KAJ1371198.1"/>
    </source>
</evidence>
<dbReference type="EMBL" id="JAHQIW010006930">
    <property type="protein sequence ID" value="KAJ1371198.1"/>
    <property type="molecule type" value="Genomic_DNA"/>
</dbReference>
<accession>A0AAD5WIZ1</accession>